<dbReference type="NCBIfam" id="TIGR02625">
    <property type="entry name" value="YiiL_rotase"/>
    <property type="match status" value="1"/>
</dbReference>
<dbReference type="OrthoDB" id="9799608at2"/>
<dbReference type="GO" id="GO:0019301">
    <property type="term" value="P:rhamnose catabolic process"/>
    <property type="evidence" value="ECO:0007669"/>
    <property type="project" value="UniProtKB-UniRule"/>
</dbReference>
<evidence type="ECO:0000256" key="5">
    <source>
        <dbReference type="NCBIfam" id="TIGR02625"/>
    </source>
</evidence>
<dbReference type="HAMAP" id="MF_01663">
    <property type="entry name" value="L_rham_rotase"/>
    <property type="match status" value="1"/>
</dbReference>
<evidence type="ECO:0000256" key="2">
    <source>
        <dbReference type="ARBA" id="ARBA00023235"/>
    </source>
</evidence>
<name>A0A1D8ATK9_9BACT</name>
<keyword evidence="3" id="KW-0119">Carbohydrate metabolism</keyword>
<dbReference type="KEGG" id="obg:Verru16b_01284"/>
<dbReference type="EC" id="5.1.3.32" evidence="5"/>
<dbReference type="EMBL" id="CP016094">
    <property type="protein sequence ID" value="AOS44223.1"/>
    <property type="molecule type" value="Genomic_DNA"/>
</dbReference>
<proteinExistence type="inferred from homology"/>
<dbReference type="Proteomes" id="UP000095228">
    <property type="component" value="Chromosome"/>
</dbReference>
<evidence type="ECO:0000256" key="4">
    <source>
        <dbReference type="ARBA" id="ARBA00023308"/>
    </source>
</evidence>
<protein>
    <recommendedName>
        <fullName evidence="5">L-rhamnose mutarotase</fullName>
        <ecNumber evidence="5">5.1.3.32</ecNumber>
    </recommendedName>
</protein>
<dbReference type="PATRIC" id="fig|1838286.3.peg.1293"/>
<dbReference type="RefSeq" id="WP_069961498.1">
    <property type="nucleotide sequence ID" value="NZ_CP016094.1"/>
</dbReference>
<dbReference type="STRING" id="1838286.Verru16b_01284"/>
<evidence type="ECO:0000256" key="3">
    <source>
        <dbReference type="ARBA" id="ARBA00023277"/>
    </source>
</evidence>
<keyword evidence="2 6" id="KW-0413">Isomerase</keyword>
<evidence type="ECO:0000256" key="1">
    <source>
        <dbReference type="ARBA" id="ARBA00022490"/>
    </source>
</evidence>
<sequence length="104" mass="12319">MIRQAFVMSVHPGHEQEYERRHRPIWPELEKVLKDHGVHNYSIFLHPGTRQLFAYAEIEDEARWQAIAATPECQRWWVHMGEVMPSNPDHSPVATPLREVFHID</sequence>
<dbReference type="Gene3D" id="3.30.70.100">
    <property type="match status" value="1"/>
</dbReference>
<keyword evidence="1" id="KW-0963">Cytoplasm</keyword>
<gene>
    <name evidence="6" type="primary">rhaM</name>
    <name evidence="6" type="ORF">Verru16b_01284</name>
</gene>
<evidence type="ECO:0000313" key="6">
    <source>
        <dbReference type="EMBL" id="AOS44223.1"/>
    </source>
</evidence>
<keyword evidence="7" id="KW-1185">Reference proteome</keyword>
<keyword evidence="4" id="KW-0684">Rhamnose metabolism</keyword>
<organism evidence="6 7">
    <name type="scientific">Lacunisphaera limnophila</name>
    <dbReference type="NCBI Taxonomy" id="1838286"/>
    <lineage>
        <taxon>Bacteria</taxon>
        <taxon>Pseudomonadati</taxon>
        <taxon>Verrucomicrobiota</taxon>
        <taxon>Opitutia</taxon>
        <taxon>Opitutales</taxon>
        <taxon>Opitutaceae</taxon>
        <taxon>Lacunisphaera</taxon>
    </lineage>
</organism>
<dbReference type="SUPFAM" id="SSF54909">
    <property type="entry name" value="Dimeric alpha+beta barrel"/>
    <property type="match status" value="1"/>
</dbReference>
<reference evidence="6 7" key="1">
    <citation type="submission" date="2016-06" db="EMBL/GenBank/DDBJ databases">
        <title>Three novel species with peptidoglycan cell walls form the new genus Lacunisphaera gen. nov. in the family Opitutaceae of the verrucomicrobial subdivision 4.</title>
        <authorList>
            <person name="Rast P."/>
            <person name="Gloeckner I."/>
            <person name="Jogler M."/>
            <person name="Boedeker C."/>
            <person name="Jeske O."/>
            <person name="Wiegand S."/>
            <person name="Reinhardt R."/>
            <person name="Schumann P."/>
            <person name="Rohde M."/>
            <person name="Spring S."/>
            <person name="Gloeckner F.O."/>
            <person name="Jogler C."/>
        </authorList>
    </citation>
    <scope>NUCLEOTIDE SEQUENCE [LARGE SCALE GENOMIC DNA]</scope>
    <source>
        <strain evidence="6 7">IG16b</strain>
    </source>
</reference>
<dbReference type="Pfam" id="PF05336">
    <property type="entry name" value="rhaM"/>
    <property type="match status" value="1"/>
</dbReference>
<dbReference type="InterPro" id="IPR008000">
    <property type="entry name" value="Rham/fucose_mutarotase"/>
</dbReference>
<dbReference type="AlphaFoldDB" id="A0A1D8ATK9"/>
<dbReference type="PANTHER" id="PTHR34389:SF2">
    <property type="entry name" value="L-RHAMNOSE MUTAROTASE"/>
    <property type="match status" value="1"/>
</dbReference>
<evidence type="ECO:0000313" key="7">
    <source>
        <dbReference type="Proteomes" id="UP000095228"/>
    </source>
</evidence>
<dbReference type="InterPro" id="IPR011008">
    <property type="entry name" value="Dimeric_a/b-barrel"/>
</dbReference>
<dbReference type="GO" id="GO:0062192">
    <property type="term" value="F:L-rhamnose mutarotase activity"/>
    <property type="evidence" value="ECO:0007669"/>
    <property type="project" value="UniProtKB-UniRule"/>
</dbReference>
<dbReference type="InterPro" id="IPR013448">
    <property type="entry name" value="L-rhamnose_mutarotase"/>
</dbReference>
<dbReference type="PANTHER" id="PTHR34389">
    <property type="entry name" value="L-RHAMNOSE MUTAROTASE"/>
    <property type="match status" value="1"/>
</dbReference>
<dbReference type="GO" id="GO:0005737">
    <property type="term" value="C:cytoplasm"/>
    <property type="evidence" value="ECO:0007669"/>
    <property type="project" value="InterPro"/>
</dbReference>
<accession>A0A1D8ATK9</accession>